<dbReference type="CDD" id="cd07377">
    <property type="entry name" value="WHTH_GntR"/>
    <property type="match status" value="1"/>
</dbReference>
<dbReference type="GO" id="GO:0000976">
    <property type="term" value="F:transcription cis-regulatory region binding"/>
    <property type="evidence" value="ECO:0007669"/>
    <property type="project" value="TreeGrafter"/>
</dbReference>
<proteinExistence type="predicted"/>
<dbReference type="GeneID" id="78294939"/>
<gene>
    <name evidence="4" type="ORF">C8D82_11024</name>
</gene>
<dbReference type="PROSITE" id="PS50949">
    <property type="entry name" value="HTH_GNTR"/>
    <property type="match status" value="1"/>
</dbReference>
<dbReference type="InterPro" id="IPR000524">
    <property type="entry name" value="Tscrpt_reg_HTH_GntR"/>
</dbReference>
<dbReference type="Proteomes" id="UP000245959">
    <property type="component" value="Unassembled WGS sequence"/>
</dbReference>
<dbReference type="SUPFAM" id="SSF53822">
    <property type="entry name" value="Periplasmic binding protein-like I"/>
    <property type="match status" value="1"/>
</dbReference>
<dbReference type="InterPro" id="IPR036390">
    <property type="entry name" value="WH_DNA-bd_sf"/>
</dbReference>
<keyword evidence="3" id="KW-0804">Transcription</keyword>
<evidence type="ECO:0000256" key="2">
    <source>
        <dbReference type="ARBA" id="ARBA00023125"/>
    </source>
</evidence>
<dbReference type="Gene3D" id="3.40.50.2300">
    <property type="match status" value="2"/>
</dbReference>
<organism evidence="4 5">
    <name type="scientific">Victivallis vadensis</name>
    <dbReference type="NCBI Taxonomy" id="172901"/>
    <lineage>
        <taxon>Bacteria</taxon>
        <taxon>Pseudomonadati</taxon>
        <taxon>Lentisphaerota</taxon>
        <taxon>Lentisphaeria</taxon>
        <taxon>Victivallales</taxon>
        <taxon>Victivallaceae</taxon>
        <taxon>Victivallis</taxon>
    </lineage>
</organism>
<accession>A0A2U1B203</accession>
<evidence type="ECO:0000313" key="5">
    <source>
        <dbReference type="Proteomes" id="UP000245959"/>
    </source>
</evidence>
<dbReference type="AlphaFoldDB" id="A0A2U1B203"/>
<keyword evidence="5" id="KW-1185">Reference proteome</keyword>
<evidence type="ECO:0000256" key="1">
    <source>
        <dbReference type="ARBA" id="ARBA00023015"/>
    </source>
</evidence>
<evidence type="ECO:0000256" key="3">
    <source>
        <dbReference type="ARBA" id="ARBA00023163"/>
    </source>
</evidence>
<dbReference type="InterPro" id="IPR046335">
    <property type="entry name" value="LacI/GalR-like_sensor"/>
</dbReference>
<dbReference type="Pfam" id="PF13377">
    <property type="entry name" value="Peripla_BP_3"/>
    <property type="match status" value="1"/>
</dbReference>
<dbReference type="Pfam" id="PF00392">
    <property type="entry name" value="GntR"/>
    <property type="match status" value="1"/>
</dbReference>
<dbReference type="SUPFAM" id="SSF46785">
    <property type="entry name" value="Winged helix' DNA-binding domain"/>
    <property type="match status" value="1"/>
</dbReference>
<dbReference type="PANTHER" id="PTHR30146">
    <property type="entry name" value="LACI-RELATED TRANSCRIPTIONAL REPRESSOR"/>
    <property type="match status" value="1"/>
</dbReference>
<dbReference type="PRINTS" id="PR00035">
    <property type="entry name" value="HTHGNTR"/>
</dbReference>
<dbReference type="InterPro" id="IPR028082">
    <property type="entry name" value="Peripla_BP_I"/>
</dbReference>
<reference evidence="4 5" key="1">
    <citation type="submission" date="2018-04" db="EMBL/GenBank/DDBJ databases">
        <title>Genomic Encyclopedia of Type Strains, Phase IV (KMG-IV): sequencing the most valuable type-strain genomes for metagenomic binning, comparative biology and taxonomic classification.</title>
        <authorList>
            <person name="Goeker M."/>
        </authorList>
    </citation>
    <scope>NUCLEOTIDE SEQUENCE [LARGE SCALE GENOMIC DNA]</scope>
    <source>
        <strain evidence="4 5">DSM 14823</strain>
    </source>
</reference>
<keyword evidence="1" id="KW-0805">Transcription regulation</keyword>
<comment type="caution">
    <text evidence="4">The sequence shown here is derived from an EMBL/GenBank/DDBJ whole genome shotgun (WGS) entry which is preliminary data.</text>
</comment>
<dbReference type="InterPro" id="IPR036388">
    <property type="entry name" value="WH-like_DNA-bd_sf"/>
</dbReference>
<sequence length="362" mass="40424">MNRHQVKQALLDRIVALEVGAKLPPERMLAEEFGVCRSTMTRVLADLAVEGYVSRKIGVGSFVLPRNQMMKSSPASRRVRGEVIIVYPDFFSFDIWSKVHCAEIAAMRSNRLLLNLKMQPDSDYELLFELVRECRKLEGIILASCTSFTPNVIRRLDEIGVPVVVAGEIEDIDSYRNIFCIRRNHVQSGFLKMDAVIAAGHRHIGIIPNELPTTIASRSCLRGMKDAVRRRKMRWSDIAKPVKIMENWGSSMKCAYDQTLEVMRNHPEVTALVVDTASGAAGALRALADLKLRCPEDVSIVTAFSDTVQAEFTCPRLTAVSGSTAEVMIDAAMKIIFTPGEVGSRVMLLDVELTERESLRRL</sequence>
<dbReference type="RefSeq" id="WP_165832906.1">
    <property type="nucleotide sequence ID" value="NZ_CAUBWW010000018.1"/>
</dbReference>
<protein>
    <submittedName>
        <fullName evidence="4">DNA-binding LacI/PurR family transcriptional regulator</fullName>
    </submittedName>
</protein>
<dbReference type="EMBL" id="QEKH01000010">
    <property type="protein sequence ID" value="PVY42716.1"/>
    <property type="molecule type" value="Genomic_DNA"/>
</dbReference>
<name>A0A2U1B203_9BACT</name>
<dbReference type="Gene3D" id="1.10.10.10">
    <property type="entry name" value="Winged helix-like DNA-binding domain superfamily/Winged helix DNA-binding domain"/>
    <property type="match status" value="1"/>
</dbReference>
<keyword evidence="2 4" id="KW-0238">DNA-binding</keyword>
<dbReference type="GO" id="GO:0003700">
    <property type="term" value="F:DNA-binding transcription factor activity"/>
    <property type="evidence" value="ECO:0007669"/>
    <property type="project" value="InterPro"/>
</dbReference>
<dbReference type="SMART" id="SM00345">
    <property type="entry name" value="HTH_GNTR"/>
    <property type="match status" value="1"/>
</dbReference>
<evidence type="ECO:0000313" key="4">
    <source>
        <dbReference type="EMBL" id="PVY42716.1"/>
    </source>
</evidence>
<dbReference type="PANTHER" id="PTHR30146:SF109">
    <property type="entry name" value="HTH-TYPE TRANSCRIPTIONAL REGULATOR GALS"/>
    <property type="match status" value="1"/>
</dbReference>